<dbReference type="EMBL" id="GG745341">
    <property type="protein sequence ID" value="KNE62842.1"/>
    <property type="molecule type" value="Genomic_DNA"/>
</dbReference>
<feature type="region of interest" description="Disordered" evidence="1">
    <location>
        <begin position="265"/>
        <end position="343"/>
    </location>
</feature>
<feature type="compositionally biased region" description="Low complexity" evidence="1">
    <location>
        <begin position="690"/>
        <end position="705"/>
    </location>
</feature>
<sequence length="1035" mass="109085">MDGTTIAASEAGTVPSPSPPPSARSRRYDTSTIAALSRALAAAHEGSEVSLSSSHCTSKVADSIHDAVLELAHVLNSPTVLSTSTRELDRPVMGTDMMGPALAVLQGLVEQCVMTIEDSVQVIARLEDEVGRLHSQVAELQATKAAARKRICVCNTEEHPETGSDGGEDGSQHDESTGAAEAAEQTETALVPRRDATPATAVAAPIPDEIYTRLVFLERTCDFLLRRGSAASIPRSMLPRRTTIVTATMDADALPWPPTLLAGTTRAGRGTGGPPQARITMTTTTTGSAAVDPEDEPMRTRHASVRRPPRRSSGTALSSSPRPTAVAPHPTTPPRATRMSAGVRSSATTVFDGRLSQYLLLAPAGPSAFASVSPPHRKWLLEQKRLAEAGAFSPVDVGTPRSTVQAKGRIAEILDQDEMDVISPHSSSSQPKARKMADLTPEEMKIVMTLSSNEHLKQPILPPSRNSSRYDSMARGSSRKPSPASSDHDEHERPGPATPPLEEEEDPPKPELPSRRNQVDLDSRLFETMEAIMPHIIHNEASQGGSNPPAAPVAHVDALAPLPALKPIGPSPEATSMDLFHSSSSDEHTAIRLSTLFTDTAPADLVSIRDPSLSLPRGVAPLDSLPRGRGTVTPFESLQRGGVGTATPYDSLERPAPVLHEPVDSDRATATSPTIHCHLPTTHRKPSTKSTSTRSSRSGGLLGRLLSRRGSRPYNATTAAAATAADQPAQIDAPDDGTDIGDLLPLADTVQLVATYFTNLFDDAVALFEHHYGTSDEKYTFVASILFDTLLRIQADAPPPTHRRAVAMVARLADPSDGMHTSLFCPPDVADTPCMALERRYPRLAGNADTDTPPSAGSATVAAAANMSPVAMLVHRLYTLAVMVDGHRNLAFGFPPTWEPNECVALNAMPPAVLAAVGGVGSRRGSAGRVVAAAAAVASPMRVACPPALLPPSRRGGADAGGVRVQIVAPGLHVVGGRLPEHDAGVARPHGFLARAFRSAVGADRKANASTLTRGATVTDEGRVVVKAKVLFPTV</sequence>
<feature type="compositionally biased region" description="Basic and acidic residues" evidence="1">
    <location>
        <begin position="507"/>
        <end position="519"/>
    </location>
</feature>
<feature type="region of interest" description="Disordered" evidence="1">
    <location>
        <begin position="157"/>
        <end position="196"/>
    </location>
</feature>
<organism evidence="2 3">
    <name type="scientific">Allomyces macrogynus (strain ATCC 38327)</name>
    <name type="common">Allomyces javanicus var. macrogynus</name>
    <dbReference type="NCBI Taxonomy" id="578462"/>
    <lineage>
        <taxon>Eukaryota</taxon>
        <taxon>Fungi</taxon>
        <taxon>Fungi incertae sedis</taxon>
        <taxon>Blastocladiomycota</taxon>
        <taxon>Blastocladiomycetes</taxon>
        <taxon>Blastocladiales</taxon>
        <taxon>Blastocladiaceae</taxon>
        <taxon>Allomyces</taxon>
    </lineage>
</organism>
<feature type="region of interest" description="Disordered" evidence="1">
    <location>
        <begin position="417"/>
        <end position="437"/>
    </location>
</feature>
<evidence type="ECO:0000313" key="3">
    <source>
        <dbReference type="Proteomes" id="UP000054350"/>
    </source>
</evidence>
<feature type="compositionally biased region" description="Low complexity" evidence="1">
    <location>
        <begin position="177"/>
        <end position="189"/>
    </location>
</feature>
<dbReference type="Proteomes" id="UP000054350">
    <property type="component" value="Unassembled WGS sequence"/>
</dbReference>
<evidence type="ECO:0000313" key="2">
    <source>
        <dbReference type="EMBL" id="KNE62842.1"/>
    </source>
</evidence>
<dbReference type="OrthoDB" id="5577845at2759"/>
<proteinExistence type="predicted"/>
<dbReference type="AlphaFoldDB" id="A0A0L0SK29"/>
<keyword evidence="3" id="KW-1185">Reference proteome</keyword>
<name>A0A0L0SK29_ALLM3</name>
<gene>
    <name evidence="2" type="ORF">AMAG_08022</name>
</gene>
<evidence type="ECO:0000256" key="1">
    <source>
        <dbReference type="SAM" id="MobiDB-lite"/>
    </source>
</evidence>
<feature type="region of interest" description="Disordered" evidence="1">
    <location>
        <begin position="619"/>
        <end position="708"/>
    </location>
</feature>
<feature type="region of interest" description="Disordered" evidence="1">
    <location>
        <begin position="451"/>
        <end position="519"/>
    </location>
</feature>
<dbReference type="VEuPathDB" id="FungiDB:AMAG_08022"/>
<protein>
    <submittedName>
        <fullName evidence="2">Uncharacterized protein</fullName>
    </submittedName>
</protein>
<feature type="region of interest" description="Disordered" evidence="1">
    <location>
        <begin position="1"/>
        <end position="28"/>
    </location>
</feature>
<accession>A0A0L0SK29</accession>
<reference evidence="3" key="2">
    <citation type="submission" date="2009-11" db="EMBL/GenBank/DDBJ databases">
        <title>The Genome Sequence of Allomyces macrogynus strain ATCC 38327.</title>
        <authorList>
            <consortium name="The Broad Institute Genome Sequencing Platform"/>
            <person name="Russ C."/>
            <person name="Cuomo C."/>
            <person name="Shea T."/>
            <person name="Young S.K."/>
            <person name="Zeng Q."/>
            <person name="Koehrsen M."/>
            <person name="Haas B."/>
            <person name="Borodovsky M."/>
            <person name="Guigo R."/>
            <person name="Alvarado L."/>
            <person name="Berlin A."/>
            <person name="Borenstein D."/>
            <person name="Chen Z."/>
            <person name="Engels R."/>
            <person name="Freedman E."/>
            <person name="Gellesch M."/>
            <person name="Goldberg J."/>
            <person name="Griggs A."/>
            <person name="Gujja S."/>
            <person name="Heiman D."/>
            <person name="Hepburn T."/>
            <person name="Howarth C."/>
            <person name="Jen D."/>
            <person name="Larson L."/>
            <person name="Lewis B."/>
            <person name="Mehta T."/>
            <person name="Park D."/>
            <person name="Pearson M."/>
            <person name="Roberts A."/>
            <person name="Saif S."/>
            <person name="Shenoy N."/>
            <person name="Sisk P."/>
            <person name="Stolte C."/>
            <person name="Sykes S."/>
            <person name="Walk T."/>
            <person name="White J."/>
            <person name="Yandava C."/>
            <person name="Burger G."/>
            <person name="Gray M.W."/>
            <person name="Holland P.W.H."/>
            <person name="King N."/>
            <person name="Lang F.B.F."/>
            <person name="Roger A.J."/>
            <person name="Ruiz-Trillo I."/>
            <person name="Lander E."/>
            <person name="Nusbaum C."/>
        </authorList>
    </citation>
    <scope>NUCLEOTIDE SEQUENCE [LARGE SCALE GENOMIC DNA]</scope>
    <source>
        <strain evidence="3">ATCC 38327</strain>
    </source>
</reference>
<feature type="compositionally biased region" description="Low complexity" evidence="1">
    <location>
        <begin position="321"/>
        <end position="338"/>
    </location>
</feature>
<feature type="compositionally biased region" description="Basic residues" evidence="1">
    <location>
        <begin position="300"/>
        <end position="310"/>
    </location>
</feature>
<reference evidence="2 3" key="1">
    <citation type="submission" date="2009-11" db="EMBL/GenBank/DDBJ databases">
        <title>Annotation of Allomyces macrogynus ATCC 38327.</title>
        <authorList>
            <consortium name="The Broad Institute Genome Sequencing Platform"/>
            <person name="Russ C."/>
            <person name="Cuomo C."/>
            <person name="Burger G."/>
            <person name="Gray M.W."/>
            <person name="Holland P.W.H."/>
            <person name="King N."/>
            <person name="Lang F.B.F."/>
            <person name="Roger A.J."/>
            <person name="Ruiz-Trillo I."/>
            <person name="Young S.K."/>
            <person name="Zeng Q."/>
            <person name="Gargeya S."/>
            <person name="Fitzgerald M."/>
            <person name="Haas B."/>
            <person name="Abouelleil A."/>
            <person name="Alvarado L."/>
            <person name="Arachchi H.M."/>
            <person name="Berlin A."/>
            <person name="Chapman S.B."/>
            <person name="Gearin G."/>
            <person name="Goldberg J."/>
            <person name="Griggs A."/>
            <person name="Gujja S."/>
            <person name="Hansen M."/>
            <person name="Heiman D."/>
            <person name="Howarth C."/>
            <person name="Larimer J."/>
            <person name="Lui A."/>
            <person name="MacDonald P.J.P."/>
            <person name="McCowen C."/>
            <person name="Montmayeur A."/>
            <person name="Murphy C."/>
            <person name="Neiman D."/>
            <person name="Pearson M."/>
            <person name="Priest M."/>
            <person name="Roberts A."/>
            <person name="Saif S."/>
            <person name="Shea T."/>
            <person name="Sisk P."/>
            <person name="Stolte C."/>
            <person name="Sykes S."/>
            <person name="Wortman J."/>
            <person name="Nusbaum C."/>
            <person name="Birren B."/>
        </authorList>
    </citation>
    <scope>NUCLEOTIDE SEQUENCE [LARGE SCALE GENOMIC DNA]</scope>
    <source>
        <strain evidence="2 3">ATCC 38327</strain>
    </source>
</reference>